<dbReference type="GO" id="GO:0019216">
    <property type="term" value="P:regulation of lipid metabolic process"/>
    <property type="evidence" value="ECO:0007669"/>
    <property type="project" value="TreeGrafter"/>
</dbReference>
<reference evidence="21" key="1">
    <citation type="submission" date="2019-10" db="EMBL/GenBank/DDBJ databases">
        <title>Bird 10,000 Genomes (B10K) Project - Family phase.</title>
        <authorList>
            <person name="Zhang G."/>
        </authorList>
    </citation>
    <scope>NUCLEOTIDE SEQUENCE</scope>
    <source>
        <strain evidence="21">B10K-DU-002-69</strain>
        <tissue evidence="21">Muscle</tissue>
    </source>
</reference>
<evidence type="ECO:0000256" key="5">
    <source>
        <dbReference type="ARBA" id="ARBA00022525"/>
    </source>
</evidence>
<dbReference type="GO" id="GO:0006665">
    <property type="term" value="P:sphingolipid metabolic process"/>
    <property type="evidence" value="ECO:0007669"/>
    <property type="project" value="InterPro"/>
</dbReference>
<dbReference type="PANTHER" id="PTHR11480">
    <property type="entry name" value="SAPOSIN-RELATED"/>
    <property type="match status" value="1"/>
</dbReference>
<dbReference type="InterPro" id="IPR007856">
    <property type="entry name" value="SapB_1"/>
</dbReference>
<dbReference type="SUPFAM" id="SSF47862">
    <property type="entry name" value="Saposin"/>
    <property type="match status" value="2"/>
</dbReference>
<evidence type="ECO:0000256" key="1">
    <source>
        <dbReference type="ARBA" id="ARBA00004364"/>
    </source>
</evidence>
<dbReference type="GO" id="GO:0005576">
    <property type="term" value="C:extracellular region"/>
    <property type="evidence" value="ECO:0007669"/>
    <property type="project" value="UniProtKB-SubCell"/>
</dbReference>
<dbReference type="InterPro" id="IPR011001">
    <property type="entry name" value="Saposin-like"/>
</dbReference>
<keyword evidence="7" id="KW-0732">Signal</keyword>
<dbReference type="PROSITE" id="PS50015">
    <property type="entry name" value="SAP_B"/>
    <property type="match status" value="2"/>
</dbReference>
<evidence type="ECO:0000256" key="11">
    <source>
        <dbReference type="ARBA" id="ARBA00023228"/>
    </source>
</evidence>
<evidence type="ECO:0000313" key="22">
    <source>
        <dbReference type="Proteomes" id="UP000660247"/>
    </source>
</evidence>
<keyword evidence="8" id="KW-0677">Repeat</keyword>
<dbReference type="InterPro" id="IPR003119">
    <property type="entry name" value="SAP_A"/>
</dbReference>
<dbReference type="OrthoDB" id="69496at2759"/>
<dbReference type="SMART" id="SM00162">
    <property type="entry name" value="SAPA"/>
    <property type="match status" value="1"/>
</dbReference>
<feature type="domain" description="Saposin B-type" evidence="19">
    <location>
        <begin position="176"/>
        <end position="257"/>
    </location>
</feature>
<evidence type="ECO:0000259" key="20">
    <source>
        <dbReference type="PROSITE" id="PS51110"/>
    </source>
</evidence>
<evidence type="ECO:0000256" key="16">
    <source>
        <dbReference type="ARBA" id="ARBA00040265"/>
    </source>
</evidence>
<accession>A0A851D6C3</accession>
<evidence type="ECO:0000256" key="14">
    <source>
        <dbReference type="ARBA" id="ARBA00037231"/>
    </source>
</evidence>
<keyword evidence="6" id="KW-0305">Gaseous exchange</keyword>
<dbReference type="Proteomes" id="UP000660247">
    <property type="component" value="Unassembled WGS sequence"/>
</dbReference>
<keyword evidence="10" id="KW-0325">Glycoprotein</keyword>
<comment type="function">
    <text evidence="13">Pulmonary surfactant-associated proteins promote alveolar stability by lowering the surface tension at the air-liquid interface in the peripheral air spaces. SP-B increases the collapse pressure of palmitic acid to nearly 70 millinewtons per meter.</text>
</comment>
<evidence type="ECO:0000256" key="3">
    <source>
        <dbReference type="ARBA" id="ARBA00011748"/>
    </source>
</evidence>
<dbReference type="SMART" id="SM00741">
    <property type="entry name" value="SapB"/>
    <property type="match status" value="2"/>
</dbReference>
<comment type="subcellular location">
    <subcellularLocation>
        <location evidence="2">Lysosome</location>
    </subcellularLocation>
    <subcellularLocation>
        <location evidence="1">Secreted</location>
        <location evidence="1">Extracellular space</location>
        <location evidence="1">Surface film</location>
    </subcellularLocation>
</comment>
<protein>
    <recommendedName>
        <fullName evidence="16">Prosaposin</fullName>
    </recommendedName>
    <alternativeName>
        <fullName evidence="17">Pulmonary surfactant-associated protein B</fullName>
    </alternativeName>
    <alternativeName>
        <fullName evidence="18">Pulmonary surfactant-associated proteolipid SPL(Phe)</fullName>
    </alternativeName>
</protein>
<evidence type="ECO:0000259" key="19">
    <source>
        <dbReference type="PROSITE" id="PS50015"/>
    </source>
</evidence>
<organism evidence="21 22">
    <name type="scientific">Todus mexicanus</name>
    <name type="common">Puerto Rican tody</name>
    <dbReference type="NCBI Taxonomy" id="135184"/>
    <lineage>
        <taxon>Eukaryota</taxon>
        <taxon>Metazoa</taxon>
        <taxon>Chordata</taxon>
        <taxon>Craniata</taxon>
        <taxon>Vertebrata</taxon>
        <taxon>Euteleostomi</taxon>
        <taxon>Archelosauria</taxon>
        <taxon>Archosauria</taxon>
        <taxon>Dinosauria</taxon>
        <taxon>Saurischia</taxon>
        <taxon>Theropoda</taxon>
        <taxon>Coelurosauria</taxon>
        <taxon>Aves</taxon>
        <taxon>Neognathae</taxon>
        <taxon>Neoaves</taxon>
        <taxon>Telluraves</taxon>
        <taxon>Coraciimorphae</taxon>
        <taxon>Coraciiformes</taxon>
        <taxon>Todidae</taxon>
        <taxon>Todus</taxon>
    </lineage>
</organism>
<dbReference type="AlphaFoldDB" id="A0A851D6C3"/>
<dbReference type="FunFam" id="1.10.225.10:FF:000002">
    <property type="entry name" value="prosaposin isoform X2"/>
    <property type="match status" value="1"/>
</dbReference>
<evidence type="ECO:0000256" key="6">
    <source>
        <dbReference type="ARBA" id="ARBA00022713"/>
    </source>
</evidence>
<dbReference type="PROSITE" id="PS51110">
    <property type="entry name" value="SAP_A"/>
    <property type="match status" value="1"/>
</dbReference>
<dbReference type="InterPro" id="IPR051428">
    <property type="entry name" value="Sphingo_Act-Surfact_Prot"/>
</dbReference>
<comment type="function">
    <text evidence="15">Saposin-B stimulates the hydrolysis of galacto-cerebroside sulfate by arylsulfatase A (EC 3.1.6.8), GM1 gangliosides by beta-galactosidase (EC 3.2.1.23) and globotriaosylceramide by alpha-galactosidase A (EC 3.2.1.22). Saposin-B forms a solubilizing complex with the substrates of the sphingolipid hydrolases.</text>
</comment>
<evidence type="ECO:0000256" key="12">
    <source>
        <dbReference type="ARBA" id="ARBA00037150"/>
    </source>
</evidence>
<comment type="function">
    <text evidence="12">Saposin-A and saposin-C stimulate the hydrolysis of glucosylceramide by beta-glucosylceramidase (EC 3.2.1.45) and galactosylceramide by beta-galactosylceramidase (EC 3.2.1.46). Saposin-C apparently acts by combining with the enzyme and acidic lipid to form an activated complex, rather than by solubilizing the substrate.</text>
</comment>
<comment type="function">
    <text evidence="14">Saposin-D is a specific sphingomyelin phosphodiesterase activator (EC 3.1.4.12).</text>
</comment>
<proteinExistence type="predicted"/>
<dbReference type="GO" id="GO:0007193">
    <property type="term" value="P:adenylate cyclase-inhibiting G protein-coupled receptor signaling pathway"/>
    <property type="evidence" value="ECO:0007669"/>
    <property type="project" value="TreeGrafter"/>
</dbReference>
<evidence type="ECO:0000256" key="7">
    <source>
        <dbReference type="ARBA" id="ARBA00022729"/>
    </source>
</evidence>
<dbReference type="GO" id="GO:0016020">
    <property type="term" value="C:membrane"/>
    <property type="evidence" value="ECO:0007669"/>
    <property type="project" value="GOC"/>
</dbReference>
<evidence type="ECO:0000313" key="21">
    <source>
        <dbReference type="EMBL" id="NWI63476.1"/>
    </source>
</evidence>
<comment type="caution">
    <text evidence="21">The sequence shown here is derived from an EMBL/GenBank/DDBJ whole genome shotgun (WGS) entry which is preliminary data.</text>
</comment>
<gene>
    <name evidence="21" type="primary">Psap_0</name>
    <name evidence="21" type="ORF">TODMEX_R01244</name>
</gene>
<dbReference type="InterPro" id="IPR008138">
    <property type="entry name" value="SapB_2"/>
</dbReference>
<evidence type="ECO:0000256" key="9">
    <source>
        <dbReference type="ARBA" id="ARBA00023157"/>
    </source>
</evidence>
<dbReference type="InterPro" id="IPR008373">
    <property type="entry name" value="Saposin"/>
</dbReference>
<evidence type="ECO:0000256" key="10">
    <source>
        <dbReference type="ARBA" id="ARBA00023180"/>
    </source>
</evidence>
<dbReference type="Pfam" id="PF03489">
    <property type="entry name" value="SapB_2"/>
    <property type="match status" value="2"/>
</dbReference>
<dbReference type="GO" id="GO:0007585">
    <property type="term" value="P:respiratory gaseous exchange by respiratory system"/>
    <property type="evidence" value="ECO:0007669"/>
    <property type="project" value="UniProtKB-KW"/>
</dbReference>
<dbReference type="FunFam" id="1.10.225.10:FF:000008">
    <property type="entry name" value="Pulmonary surfactant-associated protein B"/>
    <property type="match status" value="1"/>
</dbReference>
<keyword evidence="9" id="KW-1015">Disulfide bond</keyword>
<evidence type="ECO:0000256" key="13">
    <source>
        <dbReference type="ARBA" id="ARBA00037221"/>
    </source>
</evidence>
<keyword evidence="4" id="KW-0767">Surface film</keyword>
<dbReference type="Pfam" id="PF02199">
    <property type="entry name" value="SapA"/>
    <property type="match status" value="1"/>
</dbReference>
<keyword evidence="11" id="KW-0458">Lysosome</keyword>
<dbReference type="GO" id="GO:0005764">
    <property type="term" value="C:lysosome"/>
    <property type="evidence" value="ECO:0007669"/>
    <property type="project" value="InterPro"/>
</dbReference>
<evidence type="ECO:0000256" key="8">
    <source>
        <dbReference type="ARBA" id="ARBA00022737"/>
    </source>
</evidence>
<dbReference type="EMBL" id="WEIS01016383">
    <property type="protein sequence ID" value="NWI63476.1"/>
    <property type="molecule type" value="Genomic_DNA"/>
</dbReference>
<dbReference type="Gene3D" id="1.10.225.10">
    <property type="entry name" value="Saposin-like"/>
    <property type="match status" value="2"/>
</dbReference>
<feature type="domain" description="Saposin A-type" evidence="20">
    <location>
        <begin position="259"/>
        <end position="295"/>
    </location>
</feature>
<feature type="non-terminal residue" evidence="21">
    <location>
        <position position="1"/>
    </location>
</feature>
<keyword evidence="5" id="KW-0964">Secreted</keyword>
<feature type="non-terminal residue" evidence="21">
    <location>
        <position position="295"/>
    </location>
</feature>
<comment type="subunit">
    <text evidence="3">Homodimer; disulfide-linked.</text>
</comment>
<dbReference type="PANTHER" id="PTHR11480:SF36">
    <property type="entry name" value="PROSAPOSIN"/>
    <property type="match status" value="1"/>
</dbReference>
<name>A0A851D6C3_TODME</name>
<keyword evidence="22" id="KW-1185">Reference proteome</keyword>
<dbReference type="Pfam" id="PF05184">
    <property type="entry name" value="SapB_1"/>
    <property type="match status" value="2"/>
</dbReference>
<evidence type="ECO:0000256" key="15">
    <source>
        <dbReference type="ARBA" id="ARBA00037606"/>
    </source>
</evidence>
<evidence type="ECO:0000256" key="2">
    <source>
        <dbReference type="ARBA" id="ARBA00004371"/>
    </source>
</evidence>
<evidence type="ECO:0000256" key="18">
    <source>
        <dbReference type="ARBA" id="ARBA00041785"/>
    </source>
</evidence>
<evidence type="ECO:0000256" key="17">
    <source>
        <dbReference type="ARBA" id="ARBA00041094"/>
    </source>
</evidence>
<sequence length="295" mass="32286">LSPQDPKELCDQVGLCSSTSALPLHTLLTEKVMQALKSPQAEERTTPLCEMCQFAVKAAESLLENNVTEEQLVNDIEKVCYMLPHGVIGQCKDFVDSYGKAVVIMLLEATDPAAVCTMLHCCPRTRNTHRGEPTGPRWHPDTRSLGSGVLGTGDGANSPLLYPIGGAALEQLAVGVGGFCNVCQIIITYFDNELLKNETLAELGDVLEKGCELLPTPLTDKCEALVLQYEPEAMRLLVQMMDPNFVCTKIRACDSPGEDLLGSDPCAWGPHYWCKNMATAVECHAVEHCRRHLWN</sequence>
<evidence type="ECO:0000256" key="4">
    <source>
        <dbReference type="ARBA" id="ARBA00022439"/>
    </source>
</evidence>
<feature type="domain" description="Saposin B-type" evidence="19">
    <location>
        <begin position="45"/>
        <end position="126"/>
    </location>
</feature>
<dbReference type="PRINTS" id="PR01797">
    <property type="entry name" value="SAPOSIN"/>
</dbReference>
<dbReference type="InterPro" id="IPR008139">
    <property type="entry name" value="SaposinB_dom"/>
</dbReference>